<accession>A0A0D0VU89</accession>
<dbReference type="GO" id="GO:0005524">
    <property type="term" value="F:ATP binding"/>
    <property type="evidence" value="ECO:0007669"/>
    <property type="project" value="UniProtKB-UniRule"/>
</dbReference>
<dbReference type="OrthoDB" id="3176171at2759"/>
<dbReference type="InterPro" id="IPR001752">
    <property type="entry name" value="Kinesin_motor_dom"/>
</dbReference>
<dbReference type="SUPFAM" id="SSF52540">
    <property type="entry name" value="P-loop containing nucleoside triphosphate hydrolases"/>
    <property type="match status" value="1"/>
</dbReference>
<comment type="similarity">
    <text evidence="1">Belongs to the TRAFAC class myosin-kinesin ATPase superfamily. Kinesin family.</text>
</comment>
<dbReference type="PROSITE" id="PS50067">
    <property type="entry name" value="KINESIN_MOTOR_2"/>
    <property type="match status" value="1"/>
</dbReference>
<dbReference type="GO" id="GO:0051231">
    <property type="term" value="P:spindle elongation"/>
    <property type="evidence" value="ECO:0007669"/>
    <property type="project" value="TreeGrafter"/>
</dbReference>
<name>A0A0D0VU89_CRYGA</name>
<dbReference type="InterPro" id="IPR027640">
    <property type="entry name" value="Kinesin-like_fam"/>
</dbReference>
<dbReference type="PRINTS" id="PR00380">
    <property type="entry name" value="KINESINHEAVY"/>
</dbReference>
<evidence type="ECO:0000313" key="4">
    <source>
        <dbReference type="EMBL" id="KIR50526.1"/>
    </source>
</evidence>
<dbReference type="EMBL" id="KN847973">
    <property type="protein sequence ID" value="KIR50526.1"/>
    <property type="molecule type" value="Genomic_DNA"/>
</dbReference>
<dbReference type="PANTHER" id="PTHR47969">
    <property type="entry name" value="CHROMOSOME-ASSOCIATED KINESIN KIF4A-RELATED"/>
    <property type="match status" value="1"/>
</dbReference>
<keyword evidence="1" id="KW-0067">ATP-binding</keyword>
<dbReference type="GO" id="GO:0007052">
    <property type="term" value="P:mitotic spindle organization"/>
    <property type="evidence" value="ECO:0007669"/>
    <property type="project" value="TreeGrafter"/>
</dbReference>
<dbReference type="FunFam" id="3.40.850.10:FF:000159">
    <property type="entry name" value="Microtubule motor protein"/>
    <property type="match status" value="1"/>
</dbReference>
<dbReference type="GO" id="GO:0007018">
    <property type="term" value="P:microtubule-based movement"/>
    <property type="evidence" value="ECO:0007669"/>
    <property type="project" value="InterPro"/>
</dbReference>
<dbReference type="GO" id="GO:0005875">
    <property type="term" value="C:microtubule associated complex"/>
    <property type="evidence" value="ECO:0007669"/>
    <property type="project" value="TreeGrafter"/>
</dbReference>
<keyword evidence="1" id="KW-0547">Nucleotide-binding</keyword>
<feature type="compositionally biased region" description="Polar residues" evidence="2">
    <location>
        <begin position="508"/>
        <end position="522"/>
    </location>
</feature>
<dbReference type="PANTHER" id="PTHR47969:SF9">
    <property type="entry name" value="KINESIN-LIKE PROTEIN"/>
    <property type="match status" value="1"/>
</dbReference>
<keyword evidence="1" id="KW-0505">Motor protein</keyword>
<dbReference type="GO" id="GO:0008017">
    <property type="term" value="F:microtubule binding"/>
    <property type="evidence" value="ECO:0007669"/>
    <property type="project" value="InterPro"/>
</dbReference>
<feature type="binding site" evidence="1">
    <location>
        <begin position="84"/>
        <end position="91"/>
    </location>
    <ligand>
        <name>ATP</name>
        <dbReference type="ChEBI" id="CHEBI:30616"/>
    </ligand>
</feature>
<feature type="region of interest" description="Disordered" evidence="2">
    <location>
        <begin position="505"/>
        <end position="557"/>
    </location>
</feature>
<proteinExistence type="inferred from homology"/>
<reference evidence="4" key="1">
    <citation type="submission" date="2015-01" db="EMBL/GenBank/DDBJ databases">
        <title>The Genome Sequence of Cryptococcus gattii CA1280.</title>
        <authorList>
            <consortium name="The Broad Institute Genomics Platform"/>
            <person name="Cuomo C."/>
            <person name="Litvintseva A."/>
            <person name="Chen Y."/>
            <person name="Heitman J."/>
            <person name="Sun S."/>
            <person name="Springer D."/>
            <person name="Dromer F."/>
            <person name="Young S."/>
            <person name="Zeng Q."/>
            <person name="Gargeya S."/>
            <person name="Abouelleil A."/>
            <person name="Alvarado L."/>
            <person name="Chapman S.B."/>
            <person name="Gainer-Dewar J."/>
            <person name="Goldberg J."/>
            <person name="Griggs A."/>
            <person name="Gujja S."/>
            <person name="Hansen M."/>
            <person name="Howarth C."/>
            <person name="Imamovic A."/>
            <person name="Larimer J."/>
            <person name="Murphy C."/>
            <person name="Naylor J."/>
            <person name="Pearson M."/>
            <person name="Priest M."/>
            <person name="Roberts A."/>
            <person name="Saif S."/>
            <person name="Shea T."/>
            <person name="Sykes S."/>
            <person name="Wortman J."/>
            <person name="Nusbaum C."/>
            <person name="Birren B."/>
        </authorList>
    </citation>
    <scope>NUCLEOTIDE SEQUENCE [LARGE SCALE GENOMIC DNA]</scope>
    <source>
        <strain evidence="4">CA1280</strain>
    </source>
</reference>
<evidence type="ECO:0000259" key="3">
    <source>
        <dbReference type="PROSITE" id="PS50067"/>
    </source>
</evidence>
<evidence type="ECO:0000256" key="1">
    <source>
        <dbReference type="PROSITE-ProRule" id="PRU00283"/>
    </source>
</evidence>
<dbReference type="InterPro" id="IPR036961">
    <property type="entry name" value="Kinesin_motor_dom_sf"/>
</dbReference>
<protein>
    <submittedName>
        <fullName evidence="4">Unplaced genomic scaffold supercont1.1, whole genome shotgun sequence</fullName>
    </submittedName>
</protein>
<dbReference type="InterPro" id="IPR027417">
    <property type="entry name" value="P-loop_NTPase"/>
</dbReference>
<dbReference type="SMART" id="SM00129">
    <property type="entry name" value="KISc"/>
    <property type="match status" value="1"/>
</dbReference>
<dbReference type="Pfam" id="PF00225">
    <property type="entry name" value="Kinesin"/>
    <property type="match status" value="1"/>
</dbReference>
<dbReference type="AlphaFoldDB" id="A0A0D0VU89"/>
<evidence type="ECO:0000256" key="2">
    <source>
        <dbReference type="SAM" id="MobiDB-lite"/>
    </source>
</evidence>
<feature type="domain" description="Kinesin motor" evidence="3">
    <location>
        <begin position="4"/>
        <end position="328"/>
    </location>
</feature>
<dbReference type="CDD" id="cd00106">
    <property type="entry name" value="KISc"/>
    <property type="match status" value="1"/>
</dbReference>
<organism evidence="4">
    <name type="scientific">Cryptococcus bacillisporus CA1280</name>
    <dbReference type="NCBI Taxonomy" id="1296109"/>
    <lineage>
        <taxon>Eukaryota</taxon>
        <taxon>Fungi</taxon>
        <taxon>Dikarya</taxon>
        <taxon>Basidiomycota</taxon>
        <taxon>Agaricomycotina</taxon>
        <taxon>Tremellomycetes</taxon>
        <taxon>Tremellales</taxon>
        <taxon>Cryptococcaceae</taxon>
        <taxon>Cryptococcus</taxon>
        <taxon>Cryptococcus gattii species complex</taxon>
    </lineage>
</organism>
<dbReference type="GO" id="GO:0003777">
    <property type="term" value="F:microtubule motor activity"/>
    <property type="evidence" value="ECO:0007669"/>
    <property type="project" value="InterPro"/>
</dbReference>
<dbReference type="HOGENOM" id="CLU_548612_0_0_1"/>
<sequence length="557" mass="61449">MSKSIACHVRLRPSKSSDGKVNEQGIVINGNKISALNVQGDKRYHFEFEECHDEKSTQEEVFEHVEPLLDQAWKGINTTIFAYGVTGAGKTHTMQGTKEEPGLIPRAVKVILQRRALFPASINISMSYVEILKDEVYDLLGSRTEPRKREIRMSAGGQNVIADLVHQRISSWEEFEAIYDTASKTRKTASTKLNSSSSRSHAILTIHLEMLESSDKVNHGKICFTDLAGSENNNLTGNDRERMQESSAINTSLTTLGKVVDALNVIAQKGGDGTGVFVPYRESKLTRHLQDALGGSSLSLLICCLAPGEKFAKDVINTLQYTINPQAPFKIHTEGCVSLPRPSLGRPALAPLIPNVCHKKQNLKAGLGSGGRGNQKDKMAVALTEEQLEKRIQMIASQEMANEQEKERQLQGQLPQQPTYQLKAPPNIDAKSPPHALEVRSMSEEEKDNRAKAIVKHARRVHQSGDLGNALDLYKKAYGYVPQNQKLAMRITELQLALEGILPPPQLSGRSGQENQHLSSASHLKRSRAPHGSMSLAELSWEGDENTHMGSNKKPKN</sequence>
<gene>
    <name evidence="4" type="ORF">I312_00467</name>
</gene>
<dbReference type="Gene3D" id="3.40.850.10">
    <property type="entry name" value="Kinesin motor domain"/>
    <property type="match status" value="1"/>
</dbReference>